<keyword evidence="4" id="KW-0238">DNA-binding</keyword>
<keyword evidence="3" id="KW-0067">ATP-binding</keyword>
<dbReference type="PANTHER" id="PTHR13710">
    <property type="entry name" value="DNA HELICASE RECQ FAMILY MEMBER"/>
    <property type="match status" value="1"/>
</dbReference>
<organism evidence="10">
    <name type="scientific">uncultured Desulfobacterium sp</name>
    <dbReference type="NCBI Taxonomy" id="201089"/>
    <lineage>
        <taxon>Bacteria</taxon>
        <taxon>Pseudomonadati</taxon>
        <taxon>Thermodesulfobacteriota</taxon>
        <taxon>Desulfobacteria</taxon>
        <taxon>Desulfobacterales</taxon>
        <taxon>Desulfobacteriaceae</taxon>
        <taxon>Desulfobacterium</taxon>
        <taxon>environmental samples</taxon>
    </lineage>
</organism>
<proteinExistence type="inferred from homology"/>
<dbReference type="InterPro" id="IPR001650">
    <property type="entry name" value="Helicase_C-like"/>
</dbReference>
<dbReference type="GO" id="GO:0005737">
    <property type="term" value="C:cytoplasm"/>
    <property type="evidence" value="ECO:0007669"/>
    <property type="project" value="TreeGrafter"/>
</dbReference>
<dbReference type="GO" id="GO:0006281">
    <property type="term" value="P:DNA repair"/>
    <property type="evidence" value="ECO:0007669"/>
    <property type="project" value="TreeGrafter"/>
</dbReference>
<dbReference type="InterPro" id="IPR011545">
    <property type="entry name" value="DEAD/DEAH_box_helicase_dom"/>
</dbReference>
<dbReference type="SMART" id="SM00490">
    <property type="entry name" value="HELICc"/>
    <property type="match status" value="1"/>
</dbReference>
<evidence type="ECO:0000256" key="7">
    <source>
        <dbReference type="ARBA" id="ARBA00034808"/>
    </source>
</evidence>
<dbReference type="SUPFAM" id="SSF52540">
    <property type="entry name" value="P-loop containing nucleoside triphosphate hydrolases"/>
    <property type="match status" value="1"/>
</dbReference>
<dbReference type="PROSITE" id="PS51194">
    <property type="entry name" value="HELICASE_CTER"/>
    <property type="match status" value="1"/>
</dbReference>
<dbReference type="InterPro" id="IPR027417">
    <property type="entry name" value="P-loop_NTPase"/>
</dbReference>
<dbReference type="EC" id="5.6.2.4" evidence="7"/>
<evidence type="ECO:0000259" key="8">
    <source>
        <dbReference type="PROSITE" id="PS51192"/>
    </source>
</evidence>
<dbReference type="SMART" id="SM00487">
    <property type="entry name" value="DEXDc"/>
    <property type="match status" value="1"/>
</dbReference>
<comment type="similarity">
    <text evidence="1">Belongs to the helicase family. RecQ subfamily.</text>
</comment>
<evidence type="ECO:0000256" key="4">
    <source>
        <dbReference type="ARBA" id="ARBA00023125"/>
    </source>
</evidence>
<gene>
    <name evidence="10" type="ORF">PITCH_A190002</name>
</gene>
<dbReference type="Gene3D" id="3.40.50.300">
    <property type="entry name" value="P-loop containing nucleotide triphosphate hydrolases"/>
    <property type="match status" value="2"/>
</dbReference>
<dbReference type="GO" id="GO:0003677">
    <property type="term" value="F:DNA binding"/>
    <property type="evidence" value="ECO:0007669"/>
    <property type="project" value="UniProtKB-KW"/>
</dbReference>
<feature type="domain" description="Helicase C-terminal" evidence="9">
    <location>
        <begin position="720"/>
        <end position="888"/>
    </location>
</feature>
<dbReference type="InterPro" id="IPR007569">
    <property type="entry name" value="DUF559"/>
</dbReference>
<dbReference type="Gene3D" id="3.40.960.10">
    <property type="entry name" value="VSR Endonuclease"/>
    <property type="match status" value="1"/>
</dbReference>
<evidence type="ECO:0000256" key="1">
    <source>
        <dbReference type="ARBA" id="ARBA00005446"/>
    </source>
</evidence>
<dbReference type="GO" id="GO:0030894">
    <property type="term" value="C:replisome"/>
    <property type="evidence" value="ECO:0007669"/>
    <property type="project" value="TreeGrafter"/>
</dbReference>
<dbReference type="Pfam" id="PF00271">
    <property type="entry name" value="Helicase_C"/>
    <property type="match status" value="1"/>
</dbReference>
<evidence type="ECO:0000313" key="10">
    <source>
        <dbReference type="EMBL" id="SPD73426.1"/>
    </source>
</evidence>
<dbReference type="PROSITE" id="PS51192">
    <property type="entry name" value="HELICASE_ATP_BIND_1"/>
    <property type="match status" value="1"/>
</dbReference>
<dbReference type="Pfam" id="PF04480">
    <property type="entry name" value="DUF559"/>
    <property type="match status" value="1"/>
</dbReference>
<feature type="domain" description="Helicase ATP-binding" evidence="8">
    <location>
        <begin position="416"/>
        <end position="594"/>
    </location>
</feature>
<dbReference type="GO" id="GO:0005524">
    <property type="term" value="F:ATP binding"/>
    <property type="evidence" value="ECO:0007669"/>
    <property type="project" value="UniProtKB-KW"/>
</dbReference>
<comment type="catalytic activity">
    <reaction evidence="6">
        <text>Couples ATP hydrolysis with the unwinding of duplex DNA by translocating in the 3'-5' direction.</text>
        <dbReference type="EC" id="5.6.2.4"/>
    </reaction>
</comment>
<evidence type="ECO:0000256" key="2">
    <source>
        <dbReference type="ARBA" id="ARBA00022741"/>
    </source>
</evidence>
<protein>
    <recommendedName>
        <fullName evidence="7">DNA 3'-5' helicase</fullName>
        <ecNumber evidence="7">5.6.2.4</ecNumber>
    </recommendedName>
</protein>
<dbReference type="Pfam" id="PF00270">
    <property type="entry name" value="DEAD"/>
    <property type="match status" value="1"/>
</dbReference>
<dbReference type="GO" id="GO:0009378">
    <property type="term" value="F:four-way junction helicase activity"/>
    <property type="evidence" value="ECO:0007669"/>
    <property type="project" value="TreeGrafter"/>
</dbReference>
<sequence>MHIPILLELTWCNVVANHRVRYFLPSQVRGVYRFDETFSQVDASSYNQFAENKLRFLPCSLIDPIRCCMDLEEDFDSVREQVFLDMIPRDTNSRRARYFFNGHKYFHNVLHGTVDGADNYLEVQFVKKILAPLLNETGLGAFQPQKQIGPYFVDFALDGPTKLALEIDGFGKFSQRQDLDNFIERQNYITCQGWKIIRFTYGQIMHSTKATLRVLRDIFSADPYYQKFLVPGLAASGQPRQANLFDIFRTPVPKRLNVFDLVNAFYHVQDWFAQLAIENPTYEIFLRDELDFPFPLVALALSSLYSFLDAVSKIVDVKFDLPTVKVVAPRMANAWRDYLHPAISVTRRKLLSDVIAVCRNSIMNFSAFIPSPPRSEERLSFRNGLSFEEIHQHLDYITREVFGYNDGTNRFQDKVLKRIFDGKETLGISTTGSGKSFCFWLPALLKPGLTIVIAPLRSLMRDQRLTLLNYGISSMEFINSDIKNHVDQRRFLEEAKLGYLRLLYISPERLRIKKFVDELENLQKFVPINILAIDEAHCISEWGHDFRPSYLKIPSMRMSMAEKNPGLRLLALTATAGQQVEKDMRSILKLSETDVEREPMADRERFSYQIIPVTENNSKTAVFHKVLEKDLSTALKQESLSALLDHRNSRQEKAVGVVFCIYADPHGKNTVQDGISHYLFETMDVLEPDRVFNSRRGRPIYPKYNLDGFSDGRTRAFSSKHPTLCPHCHSYAYTSCGNRAVEEDDLDILDNNEPVAPAAGMKICQRCGHEFQGDKALSLKPRQWETLTKRNQNDFKDSRLDILVATKGFGMGIDKSSVRFVIHTSLSSGIESWYQEVGRAGRDNERAHIVLLADPPNDACQSELANSILKRPQCNWTGGCNHGRQSICDYGKQHLFITRSYPGAEADAIYALRMLDWLLSTYGQTGNNLIQLRFHFNDEISRRELALHRLLTLGLIEDYTISYGRPPHFEVILGFDSLPDSTEELEGLENLMEASLYDNIRHWDEAGKTQQTLTGVREEYRPLSDFAAKIQTFLIMSKRDPLSVQYRFFNIVYDHLLLLLDHTYKEVVTMRYDMLWNLCGVVNSAQDNKCQRVRVLPHFEGTESVDEAYRCGCCNVCSPELNFPDRVTPRPQNVSVERSMIELNELLQNNFLDIVKLRKLCEVFQDYRTATYSKGRAVLEGNPHNLPALYITREFSPPAELAANTKRFLRTANERRVSFGQLKELYKSSASKLKSDLLLLLNEQNTVCDRPEGWKFLFEEADMLDSGNEQLVALRDCLNFLLLVEELPSETESPRKKVLLMEEMINA</sequence>
<evidence type="ECO:0000256" key="5">
    <source>
        <dbReference type="ARBA" id="ARBA00023235"/>
    </source>
</evidence>
<dbReference type="GO" id="GO:0043590">
    <property type="term" value="C:bacterial nucleoid"/>
    <property type="evidence" value="ECO:0007669"/>
    <property type="project" value="TreeGrafter"/>
</dbReference>
<name>A0A445MVC0_9BACT</name>
<dbReference type="CDD" id="cd17920">
    <property type="entry name" value="DEXHc_RecQ"/>
    <property type="match status" value="1"/>
</dbReference>
<dbReference type="GO" id="GO:0006310">
    <property type="term" value="P:DNA recombination"/>
    <property type="evidence" value="ECO:0007669"/>
    <property type="project" value="TreeGrafter"/>
</dbReference>
<evidence type="ECO:0000256" key="3">
    <source>
        <dbReference type="ARBA" id="ARBA00022840"/>
    </source>
</evidence>
<evidence type="ECO:0000256" key="6">
    <source>
        <dbReference type="ARBA" id="ARBA00034617"/>
    </source>
</evidence>
<reference evidence="10" key="1">
    <citation type="submission" date="2018-01" db="EMBL/GenBank/DDBJ databases">
        <authorList>
            <person name="Regsiter A."/>
            <person name="William W."/>
        </authorList>
    </citation>
    <scope>NUCLEOTIDE SEQUENCE</scope>
    <source>
        <strain evidence="10">TRIP AH-1</strain>
    </source>
</reference>
<accession>A0A445MVC0</accession>
<dbReference type="EMBL" id="OJIN01000101">
    <property type="protein sequence ID" value="SPD73426.1"/>
    <property type="molecule type" value="Genomic_DNA"/>
</dbReference>
<keyword evidence="2" id="KW-0547">Nucleotide-binding</keyword>
<dbReference type="InterPro" id="IPR014001">
    <property type="entry name" value="Helicase_ATP-bd"/>
</dbReference>
<keyword evidence="5" id="KW-0413">Isomerase</keyword>
<dbReference type="GO" id="GO:0043138">
    <property type="term" value="F:3'-5' DNA helicase activity"/>
    <property type="evidence" value="ECO:0007669"/>
    <property type="project" value="UniProtKB-EC"/>
</dbReference>
<dbReference type="PANTHER" id="PTHR13710:SF105">
    <property type="entry name" value="ATP-DEPENDENT DNA HELICASE Q1"/>
    <property type="match status" value="1"/>
</dbReference>
<evidence type="ECO:0000259" key="9">
    <source>
        <dbReference type="PROSITE" id="PS51194"/>
    </source>
</evidence>